<dbReference type="InterPro" id="IPR009000">
    <property type="entry name" value="Transl_B-barrel_sf"/>
</dbReference>
<evidence type="ECO:0000256" key="2">
    <source>
        <dbReference type="ARBA" id="ARBA00022555"/>
    </source>
</evidence>
<dbReference type="GO" id="GO:0006419">
    <property type="term" value="P:alanyl-tRNA aminoacylation"/>
    <property type="evidence" value="ECO:0007669"/>
    <property type="project" value="UniProtKB-UniRule"/>
</dbReference>
<dbReference type="Proteomes" id="UP000326914">
    <property type="component" value="Chromosome"/>
</dbReference>
<gene>
    <name evidence="11 12" type="primary">alaS</name>
    <name evidence="12" type="ORF">FQV32_02235</name>
</gene>
<feature type="binding site" evidence="11">
    <location>
        <position position="564"/>
    </location>
    <ligand>
        <name>Zn(2+)</name>
        <dbReference type="ChEBI" id="CHEBI:29105"/>
    </ligand>
</feature>
<dbReference type="SUPFAM" id="SSF101353">
    <property type="entry name" value="Putative anticodon-binding domain of alanyl-tRNA synthetase (AlaRS)"/>
    <property type="match status" value="1"/>
</dbReference>
<evidence type="ECO:0000313" key="13">
    <source>
        <dbReference type="Proteomes" id="UP000326914"/>
    </source>
</evidence>
<organism evidence="12 13">
    <name type="scientific">Buchnera aphidicola</name>
    <name type="common">Aphis gossypii</name>
    <dbReference type="NCBI Taxonomy" id="98785"/>
    <lineage>
        <taxon>Bacteria</taxon>
        <taxon>Pseudomonadati</taxon>
        <taxon>Pseudomonadota</taxon>
        <taxon>Gammaproteobacteria</taxon>
        <taxon>Enterobacterales</taxon>
        <taxon>Erwiniaceae</taxon>
        <taxon>Buchnera</taxon>
    </lineage>
</organism>
<comment type="cofactor">
    <cofactor evidence="11">
        <name>Zn(2+)</name>
        <dbReference type="ChEBI" id="CHEBI:29105"/>
    </cofactor>
    <text evidence="11">Binds 1 zinc ion per subunit.</text>
</comment>
<dbReference type="Pfam" id="PF02272">
    <property type="entry name" value="DHHA1"/>
    <property type="match status" value="1"/>
</dbReference>
<dbReference type="FunFam" id="3.30.980.10:FF:000004">
    <property type="entry name" value="Alanine--tRNA ligase, cytoplasmic"/>
    <property type="match status" value="1"/>
</dbReference>
<dbReference type="AlphaFoldDB" id="A0A5J6ZDE9"/>
<evidence type="ECO:0000256" key="6">
    <source>
        <dbReference type="ARBA" id="ARBA00022833"/>
    </source>
</evidence>
<evidence type="ECO:0000256" key="4">
    <source>
        <dbReference type="ARBA" id="ARBA00022723"/>
    </source>
</evidence>
<dbReference type="SMART" id="SM00863">
    <property type="entry name" value="tRNA_SAD"/>
    <property type="match status" value="1"/>
</dbReference>
<dbReference type="InterPro" id="IPR050058">
    <property type="entry name" value="Ala-tRNA_ligase"/>
</dbReference>
<dbReference type="GO" id="GO:0005829">
    <property type="term" value="C:cytosol"/>
    <property type="evidence" value="ECO:0007669"/>
    <property type="project" value="TreeGrafter"/>
</dbReference>
<dbReference type="InterPro" id="IPR018163">
    <property type="entry name" value="Thr/Ala-tRNA-synth_IIc_edit"/>
</dbReference>
<dbReference type="CDD" id="cd00673">
    <property type="entry name" value="AlaRS_core"/>
    <property type="match status" value="1"/>
</dbReference>
<dbReference type="SUPFAM" id="SSF55681">
    <property type="entry name" value="Class II aaRS and biotin synthetases"/>
    <property type="match status" value="1"/>
</dbReference>
<dbReference type="GO" id="GO:0002161">
    <property type="term" value="F:aminoacyl-tRNA deacylase activity"/>
    <property type="evidence" value="ECO:0007669"/>
    <property type="project" value="TreeGrafter"/>
</dbReference>
<dbReference type="InterPro" id="IPR023033">
    <property type="entry name" value="Ala_tRNA_ligase_euk/bac"/>
</dbReference>
<dbReference type="PROSITE" id="PS50860">
    <property type="entry name" value="AA_TRNA_LIGASE_II_ALA"/>
    <property type="match status" value="1"/>
</dbReference>
<keyword evidence="4 11" id="KW-0479">Metal-binding</keyword>
<dbReference type="GO" id="GO:0004813">
    <property type="term" value="F:alanine-tRNA ligase activity"/>
    <property type="evidence" value="ECO:0007669"/>
    <property type="project" value="UniProtKB-UniRule"/>
</dbReference>
<dbReference type="SUPFAM" id="SSF55186">
    <property type="entry name" value="ThrRS/AlaRS common domain"/>
    <property type="match status" value="1"/>
</dbReference>
<evidence type="ECO:0000256" key="11">
    <source>
        <dbReference type="HAMAP-Rule" id="MF_00036"/>
    </source>
</evidence>
<proteinExistence type="inferred from homology"/>
<dbReference type="InterPro" id="IPR018162">
    <property type="entry name" value="Ala-tRNA-ligase_IIc_anticod-bd"/>
</dbReference>
<dbReference type="FunFam" id="3.30.54.20:FF:000001">
    <property type="entry name" value="Alanine--tRNA ligase"/>
    <property type="match status" value="1"/>
</dbReference>
<dbReference type="InterPro" id="IPR018165">
    <property type="entry name" value="Ala-tRNA-synth_IIc_core"/>
</dbReference>
<evidence type="ECO:0000256" key="8">
    <source>
        <dbReference type="ARBA" id="ARBA00022884"/>
    </source>
</evidence>
<evidence type="ECO:0000256" key="10">
    <source>
        <dbReference type="ARBA" id="ARBA00023146"/>
    </source>
</evidence>
<keyword evidence="2 11" id="KW-0820">tRNA-binding</keyword>
<dbReference type="InterPro" id="IPR018164">
    <property type="entry name" value="Ala-tRNA-synth_IIc_N"/>
</dbReference>
<dbReference type="Gene3D" id="3.30.980.10">
    <property type="entry name" value="Threonyl-trna Synthetase, Chain A, domain 2"/>
    <property type="match status" value="1"/>
</dbReference>
<dbReference type="Pfam" id="PF01411">
    <property type="entry name" value="tRNA-synt_2c"/>
    <property type="match status" value="1"/>
</dbReference>
<evidence type="ECO:0000256" key="9">
    <source>
        <dbReference type="ARBA" id="ARBA00022917"/>
    </source>
</evidence>
<feature type="binding site" evidence="11">
    <location>
        <position position="666"/>
    </location>
    <ligand>
        <name>Zn(2+)</name>
        <dbReference type="ChEBI" id="CHEBI:29105"/>
    </ligand>
</feature>
<dbReference type="GO" id="GO:0008270">
    <property type="term" value="F:zinc ion binding"/>
    <property type="evidence" value="ECO:0007669"/>
    <property type="project" value="UniProtKB-UniRule"/>
</dbReference>
<dbReference type="InterPro" id="IPR045864">
    <property type="entry name" value="aa-tRNA-synth_II/BPL/LPL"/>
</dbReference>
<keyword evidence="6 11" id="KW-0862">Zinc</keyword>
<dbReference type="Gene3D" id="3.10.310.40">
    <property type="match status" value="1"/>
</dbReference>
<comment type="catalytic activity">
    <reaction evidence="11">
        <text>tRNA(Ala) + L-alanine + ATP = L-alanyl-tRNA(Ala) + AMP + diphosphate</text>
        <dbReference type="Rhea" id="RHEA:12540"/>
        <dbReference type="Rhea" id="RHEA-COMP:9657"/>
        <dbReference type="Rhea" id="RHEA-COMP:9923"/>
        <dbReference type="ChEBI" id="CHEBI:30616"/>
        <dbReference type="ChEBI" id="CHEBI:33019"/>
        <dbReference type="ChEBI" id="CHEBI:57972"/>
        <dbReference type="ChEBI" id="CHEBI:78442"/>
        <dbReference type="ChEBI" id="CHEBI:78497"/>
        <dbReference type="ChEBI" id="CHEBI:456215"/>
        <dbReference type="EC" id="6.1.1.7"/>
    </reaction>
</comment>
<dbReference type="InterPro" id="IPR012947">
    <property type="entry name" value="tRNA_SAD"/>
</dbReference>
<comment type="function">
    <text evidence="11">Catalyzes the attachment of alanine to tRNA(Ala) in a two-step reaction: alanine is first activated by ATP to form Ala-AMP and then transferred to the acceptor end of tRNA(Ala). Also edits incorrectly charged Ser-tRNA(Ala) and Gly-tRNA(Ala) via its editing domain.</text>
</comment>
<keyword evidence="5 11" id="KW-0547">Nucleotide-binding</keyword>
<keyword evidence="8 11" id="KW-0694">RNA-binding</keyword>
<dbReference type="PANTHER" id="PTHR11777">
    <property type="entry name" value="ALANYL-TRNA SYNTHETASE"/>
    <property type="match status" value="1"/>
</dbReference>
<dbReference type="Gene3D" id="2.40.30.130">
    <property type="match status" value="1"/>
</dbReference>
<protein>
    <recommendedName>
        <fullName evidence="11">Alanine--tRNA ligase</fullName>
        <ecNumber evidence="11">6.1.1.7</ecNumber>
    </recommendedName>
    <alternativeName>
        <fullName evidence="11">Alanyl-tRNA synthetase</fullName>
        <shortName evidence="11">AlaRS</shortName>
    </alternativeName>
</protein>
<accession>A0A5J6ZDE9</accession>
<dbReference type="Gene3D" id="3.30.930.10">
    <property type="entry name" value="Bira Bifunctional Protein, Domain 2"/>
    <property type="match status" value="1"/>
</dbReference>
<evidence type="ECO:0000256" key="1">
    <source>
        <dbReference type="ARBA" id="ARBA00008226"/>
    </source>
</evidence>
<dbReference type="HAMAP" id="MF_00036_B">
    <property type="entry name" value="Ala_tRNA_synth_B"/>
    <property type="match status" value="1"/>
</dbReference>
<feature type="binding site" evidence="11">
    <location>
        <position position="568"/>
    </location>
    <ligand>
        <name>Zn(2+)</name>
        <dbReference type="ChEBI" id="CHEBI:29105"/>
    </ligand>
</feature>
<dbReference type="GO" id="GO:0005524">
    <property type="term" value="F:ATP binding"/>
    <property type="evidence" value="ECO:0007669"/>
    <property type="project" value="UniProtKB-UniRule"/>
</dbReference>
<feature type="binding site" evidence="11">
    <location>
        <position position="670"/>
    </location>
    <ligand>
        <name>Zn(2+)</name>
        <dbReference type="ChEBI" id="CHEBI:29105"/>
    </ligand>
</feature>
<dbReference type="FunFam" id="3.30.930.10:FF:000004">
    <property type="entry name" value="Alanine--tRNA ligase"/>
    <property type="match status" value="1"/>
</dbReference>
<dbReference type="SUPFAM" id="SSF50447">
    <property type="entry name" value="Translation proteins"/>
    <property type="match status" value="1"/>
</dbReference>
<dbReference type="Pfam" id="PF07973">
    <property type="entry name" value="tRNA_SAD"/>
    <property type="match status" value="1"/>
</dbReference>
<comment type="similarity">
    <text evidence="1 11">Belongs to the class-II aminoacyl-tRNA synthetase family.</text>
</comment>
<dbReference type="PANTHER" id="PTHR11777:SF9">
    <property type="entry name" value="ALANINE--TRNA LIGASE, CYTOPLASMIC"/>
    <property type="match status" value="1"/>
</dbReference>
<comment type="domain">
    <text evidence="11">Consists of three domains; the N-terminal catalytic domain, the editing domain and the C-terminal C-Ala domain. The editing domain removes incorrectly charged amino acids, while the C-Ala domain, along with tRNA(Ala), serves as a bridge to cooperatively bring together the editing and aminoacylation centers thus stimulating deacylation of misacylated tRNAs.</text>
</comment>
<dbReference type="EC" id="6.1.1.7" evidence="11"/>
<dbReference type="GO" id="GO:0045892">
    <property type="term" value="P:negative regulation of DNA-templated transcription"/>
    <property type="evidence" value="ECO:0007669"/>
    <property type="project" value="TreeGrafter"/>
</dbReference>
<dbReference type="InterPro" id="IPR003156">
    <property type="entry name" value="DHHA1_dom"/>
</dbReference>
<keyword evidence="10 11" id="KW-0030">Aminoacyl-tRNA synthetase</keyword>
<evidence type="ECO:0000256" key="5">
    <source>
        <dbReference type="ARBA" id="ARBA00022741"/>
    </source>
</evidence>
<keyword evidence="3 11" id="KW-0436">Ligase</keyword>
<reference evidence="12 13" key="1">
    <citation type="submission" date="2019-07" db="EMBL/GenBank/DDBJ databases">
        <title>Buchnera limit thermal tolerance of host aphids.</title>
        <authorList>
            <person name="Zhang B."/>
            <person name="Moran N."/>
        </authorList>
    </citation>
    <scope>NUCLEOTIDE SEQUENCE [LARGE SCALE GENOMIC DNA]</scope>
    <source>
        <strain evidence="12 13">Ago-UT1</strain>
    </source>
</reference>
<dbReference type="EMBL" id="CP042426">
    <property type="protein sequence ID" value="QFQ32221.1"/>
    <property type="molecule type" value="Genomic_DNA"/>
</dbReference>
<keyword evidence="9 11" id="KW-0648">Protein biosynthesis</keyword>
<keyword evidence="11" id="KW-0963">Cytoplasm</keyword>
<comment type="subcellular location">
    <subcellularLocation>
        <location evidence="11">Cytoplasm</location>
    </subcellularLocation>
</comment>
<dbReference type="FunFam" id="3.10.310.40:FF:000001">
    <property type="entry name" value="Alanine--tRNA ligase"/>
    <property type="match status" value="1"/>
</dbReference>
<dbReference type="PRINTS" id="PR00980">
    <property type="entry name" value="TRNASYNTHALA"/>
</dbReference>
<keyword evidence="7 11" id="KW-0067">ATP-binding</keyword>
<dbReference type="NCBIfam" id="TIGR00344">
    <property type="entry name" value="alaS"/>
    <property type="match status" value="1"/>
</dbReference>
<dbReference type="OrthoDB" id="9803884at2"/>
<evidence type="ECO:0000313" key="12">
    <source>
        <dbReference type="EMBL" id="QFQ32221.1"/>
    </source>
</evidence>
<dbReference type="Gene3D" id="3.30.54.20">
    <property type="match status" value="1"/>
</dbReference>
<name>A0A5J6ZDE9_9GAMM</name>
<dbReference type="InterPro" id="IPR002318">
    <property type="entry name" value="Ala-tRNA-lgiase_IIc"/>
</dbReference>
<comment type="subunit">
    <text evidence="11">Homotetramer.</text>
</comment>
<evidence type="ECO:0000256" key="7">
    <source>
        <dbReference type="ARBA" id="ARBA00022840"/>
    </source>
</evidence>
<dbReference type="GO" id="GO:0000049">
    <property type="term" value="F:tRNA binding"/>
    <property type="evidence" value="ECO:0007669"/>
    <property type="project" value="UniProtKB-KW"/>
</dbReference>
<sequence>MKNTTNEIRQKFLQFFQKKGHTILPSSSLIPKNDSTLLFTNAGMNQFKDFFLDPKKKKYSRVATSQHCLRTGGKHNDLENVGYTERHHTFFEMLGNFSFNDYFKKEAIIYAWELLTSKKWFNIDKNKLWVSVYKNDEETYKIWLNIVKVSPNHIIKVGDKNNSKYNSENFWQMGETGPCGPCTEIFYNYDTKKNDDFSKFLENKNENFIEIWNIVFIEYNRISSTKIIPLKYKSIDTGMGLERISSVLQNVKSNYKIDIFKKLIKQISCFSKITNLNNISLKIISDHIRSCIFLIYENISPSNEHRGYILRRIIRRMLRHAYKIGIKKNSFYKIVPNLIENITENFNFLKGKEKKIKEILKIEETQFSETLEKGLKILNIEIKKISNQEISGKTIFYLYDTFGFPADLASDICREKGIKVDLNSYYLEKEKQKKQSNIGNKFYKNFNNIININDTCNFEGYKKNTIKSSIKYIYVKKKIVSLISEGEEGTIFLDKTCFYPESGGQIGDIGQLYYKKSRFIVENTKKYGNTIGHIGKVITGSFEINNFLYTKIDKFYRNQIEINHSATHLLHAALRKVLGNIVTQKGSLITNTRLRFDFSYPKIISLSNIQKIENVINTEIYKNNSIKVQYCSLEEAKNKKAMALFENKYDSIVRVVSIKNFSTELCGGTHTNRTGNIGLFKIIAQSSISSGIKRIEALTQSQALQFLHNQESEIENISNILKTKSTNFKEKINKLIIQVKNLKTQVHIFQEKENKYQIKKIISNIEKIKGVKLLINVFNNYDYNSLKLIIDQLKKDFPSIIIVLINKNNNYFNIIAGVTKDLTNYLTALEIIKIFIKHTNGKGGGKNEIAESVSSNVINLSKILKIIKSWIYSKLENKKDNIHE</sequence>
<dbReference type="RefSeq" id="WP_158346544.1">
    <property type="nucleotide sequence ID" value="NZ_CP042426.1"/>
</dbReference>
<evidence type="ECO:0000256" key="3">
    <source>
        <dbReference type="ARBA" id="ARBA00022598"/>
    </source>
</evidence>